<evidence type="ECO:0000313" key="3">
    <source>
        <dbReference type="EMBL" id="MPL96062.1"/>
    </source>
</evidence>
<gene>
    <name evidence="3" type="ORF">SDC9_42237</name>
</gene>
<protein>
    <recommendedName>
        <fullName evidence="4">DUF2520 domain-containing protein</fullName>
    </recommendedName>
</protein>
<dbReference type="InterPro" id="IPR036291">
    <property type="entry name" value="NAD(P)-bd_dom_sf"/>
</dbReference>
<dbReference type="PANTHER" id="PTHR40459">
    <property type="entry name" value="CONSERVED HYPOTHETICAL ALANINE AND LEUCINE RICH PROTEIN"/>
    <property type="match status" value="1"/>
</dbReference>
<comment type="caution">
    <text evidence="3">The sequence shown here is derived from an EMBL/GenBank/DDBJ whole genome shotgun (WGS) entry which is preliminary data.</text>
</comment>
<dbReference type="InterPro" id="IPR018931">
    <property type="entry name" value="DUF2520"/>
</dbReference>
<dbReference type="InterPro" id="IPR008927">
    <property type="entry name" value="6-PGluconate_DH-like_C_sf"/>
</dbReference>
<evidence type="ECO:0000259" key="2">
    <source>
        <dbReference type="Pfam" id="PF10728"/>
    </source>
</evidence>
<organism evidence="3">
    <name type="scientific">bioreactor metagenome</name>
    <dbReference type="NCBI Taxonomy" id="1076179"/>
    <lineage>
        <taxon>unclassified sequences</taxon>
        <taxon>metagenomes</taxon>
        <taxon>ecological metagenomes</taxon>
    </lineage>
</organism>
<dbReference type="Gene3D" id="3.40.50.720">
    <property type="entry name" value="NAD(P)-binding Rossmann-like Domain"/>
    <property type="match status" value="1"/>
</dbReference>
<dbReference type="EMBL" id="VSSQ01000493">
    <property type="protein sequence ID" value="MPL96062.1"/>
    <property type="molecule type" value="Genomic_DNA"/>
</dbReference>
<dbReference type="InterPro" id="IPR037108">
    <property type="entry name" value="TM1727-like_C_sf"/>
</dbReference>
<dbReference type="SUPFAM" id="SSF51735">
    <property type="entry name" value="NAD(P)-binding Rossmann-fold domains"/>
    <property type="match status" value="1"/>
</dbReference>
<dbReference type="Pfam" id="PF10727">
    <property type="entry name" value="Rossmann-like"/>
    <property type="match status" value="1"/>
</dbReference>
<evidence type="ECO:0008006" key="4">
    <source>
        <dbReference type="Google" id="ProtNLM"/>
    </source>
</evidence>
<dbReference type="SMR" id="A0A644W017"/>
<reference evidence="3" key="1">
    <citation type="submission" date="2019-08" db="EMBL/GenBank/DDBJ databases">
        <authorList>
            <person name="Kucharzyk K."/>
            <person name="Murdoch R.W."/>
            <person name="Higgins S."/>
            <person name="Loffler F."/>
        </authorList>
    </citation>
    <scope>NUCLEOTIDE SEQUENCE</scope>
</reference>
<dbReference type="SUPFAM" id="SSF48179">
    <property type="entry name" value="6-phosphogluconate dehydrogenase C-terminal domain-like"/>
    <property type="match status" value="1"/>
</dbReference>
<dbReference type="Pfam" id="PF10728">
    <property type="entry name" value="DUF2520"/>
    <property type="match status" value="1"/>
</dbReference>
<evidence type="ECO:0000259" key="1">
    <source>
        <dbReference type="Pfam" id="PF10727"/>
    </source>
</evidence>
<name>A0A644W017_9ZZZZ</name>
<dbReference type="PANTHER" id="PTHR40459:SF1">
    <property type="entry name" value="CONSERVED HYPOTHETICAL ALANINE AND LEUCINE RICH PROTEIN"/>
    <property type="match status" value="1"/>
</dbReference>
<dbReference type="InterPro" id="IPR019665">
    <property type="entry name" value="OxRdtase/DH_put_Rossmann_dom"/>
</dbReference>
<dbReference type="Gene3D" id="1.10.1040.20">
    <property type="entry name" value="ProC-like, C-terminal domain"/>
    <property type="match status" value="1"/>
</dbReference>
<feature type="domain" description="Putative oxidoreductase/dehydrogenase Rossmann-like" evidence="1">
    <location>
        <begin position="34"/>
        <end position="157"/>
    </location>
</feature>
<sequence length="332" mass="36616">MDHYDRDGEGKQSIAEHLHVCGVLFYMIRGQELCGLGEVNMNFGIIGAGIVGTAIAIRLRQAGHHLVGVHSRSRRSYERFCTYLHHGERRPLEEWLPEADLLFITTQDCMIRAAAEELTRRGLYKEGQTWIHCSGSVSSRVMQVDKDLPINYLSLHPLQAFAGIDQAVELIPGTHFGIEGDREDIGLAIVTQLGGIPHQLDPQQKPLYHAGAVVASNYLVTLVGLAVQLFEEAGITNQEALESLLPLMKGALQNLENVGLPQALTGPIARGDVDVIRGHLEHMPAKIDPVYRALGLYTLDIGQKKMELNGGAYAKEVWEEMNSLMVKGTNEL</sequence>
<feature type="domain" description="DUF2520" evidence="2">
    <location>
        <begin position="175"/>
        <end position="297"/>
    </location>
</feature>
<proteinExistence type="predicted"/>
<dbReference type="AlphaFoldDB" id="A0A644W017"/>
<accession>A0A644W017</accession>